<keyword evidence="7" id="KW-0503">Monooxygenase</keyword>
<protein>
    <submittedName>
        <fullName evidence="7">FAD-dependent monooxygenase yanF</fullName>
    </submittedName>
</protein>
<evidence type="ECO:0000256" key="5">
    <source>
        <dbReference type="SAM" id="SignalP"/>
    </source>
</evidence>
<keyword evidence="3" id="KW-0274">FAD</keyword>
<keyword evidence="8" id="KW-1185">Reference proteome</keyword>
<feature type="signal peptide" evidence="5">
    <location>
        <begin position="1"/>
        <end position="27"/>
    </location>
</feature>
<gene>
    <name evidence="7" type="primary">YanF-2</name>
    <name evidence="7" type="ORF">CSHISOI_03594</name>
</gene>
<dbReference type="OrthoDB" id="2151789at2759"/>
<proteinExistence type="inferred from homology"/>
<comment type="caution">
    <text evidence="7">The sequence shown here is derived from an EMBL/GenBank/DDBJ whole genome shotgun (WGS) entry which is preliminary data.</text>
</comment>
<dbReference type="PANTHER" id="PTHR42973:SF53">
    <property type="entry name" value="FAD-BINDING PCMH-TYPE DOMAIN-CONTAINING PROTEIN-RELATED"/>
    <property type="match status" value="1"/>
</dbReference>
<evidence type="ECO:0000313" key="8">
    <source>
        <dbReference type="Proteomes" id="UP000326340"/>
    </source>
</evidence>
<dbReference type="SUPFAM" id="SSF56176">
    <property type="entry name" value="FAD-binding/transporter-associated domain-like"/>
    <property type="match status" value="1"/>
</dbReference>
<dbReference type="InterPro" id="IPR050416">
    <property type="entry name" value="FAD-linked_Oxidoreductase"/>
</dbReference>
<keyword evidence="4" id="KW-0560">Oxidoreductase</keyword>
<evidence type="ECO:0000256" key="4">
    <source>
        <dbReference type="ARBA" id="ARBA00023002"/>
    </source>
</evidence>
<evidence type="ECO:0000313" key="7">
    <source>
        <dbReference type="EMBL" id="TQN71939.1"/>
    </source>
</evidence>
<dbReference type="AlphaFoldDB" id="A0A5Q4BZA3"/>
<dbReference type="Gene3D" id="3.30.465.10">
    <property type="match status" value="1"/>
</dbReference>
<feature type="chain" id="PRO_5025037076" evidence="5">
    <location>
        <begin position="28"/>
        <end position="531"/>
    </location>
</feature>
<dbReference type="Pfam" id="PF01565">
    <property type="entry name" value="FAD_binding_4"/>
    <property type="match status" value="1"/>
</dbReference>
<dbReference type="PANTHER" id="PTHR42973">
    <property type="entry name" value="BINDING OXIDOREDUCTASE, PUTATIVE (AFU_ORTHOLOGUE AFUA_1G17690)-RELATED"/>
    <property type="match status" value="1"/>
</dbReference>
<organism evidence="7 8">
    <name type="scientific">Colletotrichum shisoi</name>
    <dbReference type="NCBI Taxonomy" id="2078593"/>
    <lineage>
        <taxon>Eukaryota</taxon>
        <taxon>Fungi</taxon>
        <taxon>Dikarya</taxon>
        <taxon>Ascomycota</taxon>
        <taxon>Pezizomycotina</taxon>
        <taxon>Sordariomycetes</taxon>
        <taxon>Hypocreomycetidae</taxon>
        <taxon>Glomerellales</taxon>
        <taxon>Glomerellaceae</taxon>
        <taxon>Colletotrichum</taxon>
        <taxon>Colletotrichum destructivum species complex</taxon>
    </lineage>
</organism>
<sequence>MWSGGIMTASLLAASALLFPSVGSAAAVENHEPGNVVVQASAATPRTGIPPCDALIAAGLGDRLVLATEGGYEARIATYWSVSARLRPWCLVKPRDTEEVSRTLTTLVKAGSGAGDWHIAVRGGGHNHWAGTNNIANGVTVDLAHFNQTSYSPRTNLASVGPGDHWKDVFAALLKHNVTVAGGRDGGVGVGGFLLGGGNSYYTGRMGFGADSVRNYEVVLADGAVAHANNRTNPDLYKALKGGGGNFGIVTRFDMEALPAKDLYTGIRLMSKETSDDVVDAVVDFTNHDESLADDAMVVVYTHNTAMGDDVLIAASRVNTQGDSNTTAFANINRIPAISSEMTHRSMADLALNSQIPAGSRSVWFTLTFKNDASILRRAVDAHQAFVDAMKQAVGADEFTTQMVFQPLPTYFADIGRARGGGGGGGNVLGLDAEKDNAILWLGLVTVNTEAQEAVARARMASAAAQIEGFAADRGGDVGWRYLNYADPSQNPLKTYGEANVDFIRKVASEYDPEGVFQKRVPGGFKISRVD</sequence>
<dbReference type="InterPro" id="IPR016169">
    <property type="entry name" value="FAD-bd_PCMH_sub2"/>
</dbReference>
<dbReference type="Proteomes" id="UP000326340">
    <property type="component" value="Unassembled WGS sequence"/>
</dbReference>
<name>A0A5Q4BZA3_9PEZI</name>
<dbReference type="PROSITE" id="PS51387">
    <property type="entry name" value="FAD_PCMH"/>
    <property type="match status" value="1"/>
</dbReference>
<keyword evidence="2" id="KW-0285">Flavoprotein</keyword>
<dbReference type="InterPro" id="IPR036318">
    <property type="entry name" value="FAD-bd_PCMH-like_sf"/>
</dbReference>
<feature type="domain" description="FAD-binding PCMH-type" evidence="6">
    <location>
        <begin position="84"/>
        <end position="260"/>
    </location>
</feature>
<accession>A0A5Q4BZA3</accession>
<comment type="similarity">
    <text evidence="1">Belongs to the oxygen-dependent FAD-linked oxidoreductase family.</text>
</comment>
<evidence type="ECO:0000256" key="1">
    <source>
        <dbReference type="ARBA" id="ARBA00005466"/>
    </source>
</evidence>
<evidence type="ECO:0000259" key="6">
    <source>
        <dbReference type="PROSITE" id="PS51387"/>
    </source>
</evidence>
<dbReference type="GO" id="GO:0071949">
    <property type="term" value="F:FAD binding"/>
    <property type="evidence" value="ECO:0007669"/>
    <property type="project" value="InterPro"/>
</dbReference>
<dbReference type="InterPro" id="IPR016166">
    <property type="entry name" value="FAD-bd_PCMH"/>
</dbReference>
<dbReference type="InterPro" id="IPR006094">
    <property type="entry name" value="Oxid_FAD_bind_N"/>
</dbReference>
<dbReference type="EMBL" id="PUHP01000217">
    <property type="protein sequence ID" value="TQN71939.1"/>
    <property type="molecule type" value="Genomic_DNA"/>
</dbReference>
<evidence type="ECO:0000256" key="3">
    <source>
        <dbReference type="ARBA" id="ARBA00022827"/>
    </source>
</evidence>
<evidence type="ECO:0000256" key="2">
    <source>
        <dbReference type="ARBA" id="ARBA00022630"/>
    </source>
</evidence>
<reference evidence="7 8" key="1">
    <citation type="journal article" date="2019" name="Sci. Rep.">
        <title>Colletotrichum shisoi sp. nov., an anthracnose pathogen of Perilla frutescens in Japan: molecular phylogenetic, morphological and genomic evidence.</title>
        <authorList>
            <person name="Gan P."/>
            <person name="Tsushima A."/>
            <person name="Hiroyama R."/>
            <person name="Narusaka M."/>
            <person name="Takano Y."/>
            <person name="Narusaka Y."/>
            <person name="Kawaradani M."/>
            <person name="Damm U."/>
            <person name="Shirasu K."/>
        </authorList>
    </citation>
    <scope>NUCLEOTIDE SEQUENCE [LARGE SCALE GENOMIC DNA]</scope>
    <source>
        <strain evidence="7 8">PG-2018a</strain>
    </source>
</reference>
<keyword evidence="5" id="KW-0732">Signal</keyword>
<dbReference type="GO" id="GO:0004497">
    <property type="term" value="F:monooxygenase activity"/>
    <property type="evidence" value="ECO:0007669"/>
    <property type="project" value="UniProtKB-KW"/>
</dbReference>